<dbReference type="InterPro" id="IPR029044">
    <property type="entry name" value="Nucleotide-diphossugar_trans"/>
</dbReference>
<keyword evidence="1" id="KW-0812">Transmembrane</keyword>
<dbReference type="Gene3D" id="3.90.550.10">
    <property type="entry name" value="Spore Coat Polysaccharide Biosynthesis Protein SpsA, Chain A"/>
    <property type="match status" value="1"/>
</dbReference>
<gene>
    <name evidence="3" type="ORF">A2955_01960</name>
</gene>
<evidence type="ECO:0000259" key="2">
    <source>
        <dbReference type="Pfam" id="PF00535"/>
    </source>
</evidence>
<evidence type="ECO:0000313" key="3">
    <source>
        <dbReference type="EMBL" id="OGM57098.1"/>
    </source>
</evidence>
<feature type="domain" description="Glycosyltransferase 2-like" evidence="2">
    <location>
        <begin position="13"/>
        <end position="202"/>
    </location>
</feature>
<keyword evidence="1" id="KW-0472">Membrane</keyword>
<dbReference type="Pfam" id="PF00535">
    <property type="entry name" value="Glycos_transf_2"/>
    <property type="match status" value="1"/>
</dbReference>
<dbReference type="STRING" id="1802514.A2955_01960"/>
<dbReference type="Proteomes" id="UP000177501">
    <property type="component" value="Unassembled WGS sequence"/>
</dbReference>
<dbReference type="PANTHER" id="PTHR43179">
    <property type="entry name" value="RHAMNOSYLTRANSFERASE WBBL"/>
    <property type="match status" value="1"/>
</dbReference>
<dbReference type="SUPFAM" id="SSF53448">
    <property type="entry name" value="Nucleotide-diphospho-sugar transferases"/>
    <property type="match status" value="1"/>
</dbReference>
<dbReference type="PANTHER" id="PTHR43179:SF7">
    <property type="entry name" value="RHAMNOSYLTRANSFERASE WBBL"/>
    <property type="match status" value="1"/>
</dbReference>
<name>A0A1F8B109_9BACT</name>
<keyword evidence="1" id="KW-1133">Transmembrane helix</keyword>
<dbReference type="EMBL" id="MGHA01000068">
    <property type="protein sequence ID" value="OGM57098.1"/>
    <property type="molecule type" value="Genomic_DNA"/>
</dbReference>
<proteinExistence type="predicted"/>
<protein>
    <recommendedName>
        <fullName evidence="2">Glycosyltransferase 2-like domain-containing protein</fullName>
    </recommendedName>
</protein>
<accession>A0A1F8B109</accession>
<feature type="transmembrane region" description="Helical" evidence="1">
    <location>
        <begin position="273"/>
        <end position="291"/>
    </location>
</feature>
<comment type="caution">
    <text evidence="3">The sequence shown here is derived from an EMBL/GenBank/DDBJ whole genome shotgun (WGS) entry which is preliminary data.</text>
</comment>
<dbReference type="AlphaFoldDB" id="A0A1F8B109"/>
<dbReference type="CDD" id="cd04186">
    <property type="entry name" value="GT_2_like_c"/>
    <property type="match status" value="1"/>
</dbReference>
<organism evidence="3 4">
    <name type="scientific">Candidatus Woesebacteria bacterium RIFCSPLOWO2_01_FULL_37_19</name>
    <dbReference type="NCBI Taxonomy" id="1802514"/>
    <lineage>
        <taxon>Bacteria</taxon>
        <taxon>Candidatus Woeseibacteriota</taxon>
    </lineage>
</organism>
<sequence>MRVNNSYNKVKCSVIILSYNTREITDRCLSLVEISKKNYEKLSGESLEVIVIENGSRDGSVDLIKRKYPWINLIQPGINTGFAKGNNLAMKDAQGEYFLLLNSDAFIKESTFYETLKFMESHTGCDVLGCKLTNEDGSLQPSTGFLPTPINIITWMLAIDKLPYIRDKIKSFHPNHRSFFKKVREVEWVTGAFMLLRRRVYEETGGFDENFFMYTEEVEWCKRIKERGFKVYYNPEFEAIHLLRASSGYDIKKPILKEAQGVIFYFRKHYSNFVWEIKLLLIIGYFWRMLFARLIGNSKKAEAYSLYLFGGG</sequence>
<reference evidence="3 4" key="1">
    <citation type="journal article" date="2016" name="Nat. Commun.">
        <title>Thousands of microbial genomes shed light on interconnected biogeochemical processes in an aquifer system.</title>
        <authorList>
            <person name="Anantharaman K."/>
            <person name="Brown C.T."/>
            <person name="Hug L.A."/>
            <person name="Sharon I."/>
            <person name="Castelle C.J."/>
            <person name="Probst A.J."/>
            <person name="Thomas B.C."/>
            <person name="Singh A."/>
            <person name="Wilkins M.J."/>
            <person name="Karaoz U."/>
            <person name="Brodie E.L."/>
            <person name="Williams K.H."/>
            <person name="Hubbard S.S."/>
            <person name="Banfield J.F."/>
        </authorList>
    </citation>
    <scope>NUCLEOTIDE SEQUENCE [LARGE SCALE GENOMIC DNA]</scope>
</reference>
<evidence type="ECO:0000313" key="4">
    <source>
        <dbReference type="Proteomes" id="UP000177501"/>
    </source>
</evidence>
<evidence type="ECO:0000256" key="1">
    <source>
        <dbReference type="SAM" id="Phobius"/>
    </source>
</evidence>
<dbReference type="InterPro" id="IPR001173">
    <property type="entry name" value="Glyco_trans_2-like"/>
</dbReference>